<gene>
    <name evidence="2" type="ORF">NQ314_017706</name>
</gene>
<dbReference type="Proteomes" id="UP001162156">
    <property type="component" value="Unassembled WGS sequence"/>
</dbReference>
<feature type="compositionally biased region" description="Polar residues" evidence="1">
    <location>
        <begin position="469"/>
        <end position="487"/>
    </location>
</feature>
<evidence type="ECO:0000313" key="2">
    <source>
        <dbReference type="EMBL" id="KAJ8929599.1"/>
    </source>
</evidence>
<feature type="compositionally biased region" description="Acidic residues" evidence="1">
    <location>
        <begin position="449"/>
        <end position="459"/>
    </location>
</feature>
<organism evidence="2 3">
    <name type="scientific">Rhamnusium bicolor</name>
    <dbReference type="NCBI Taxonomy" id="1586634"/>
    <lineage>
        <taxon>Eukaryota</taxon>
        <taxon>Metazoa</taxon>
        <taxon>Ecdysozoa</taxon>
        <taxon>Arthropoda</taxon>
        <taxon>Hexapoda</taxon>
        <taxon>Insecta</taxon>
        <taxon>Pterygota</taxon>
        <taxon>Neoptera</taxon>
        <taxon>Endopterygota</taxon>
        <taxon>Coleoptera</taxon>
        <taxon>Polyphaga</taxon>
        <taxon>Cucujiformia</taxon>
        <taxon>Chrysomeloidea</taxon>
        <taxon>Cerambycidae</taxon>
        <taxon>Lepturinae</taxon>
        <taxon>Rhagiini</taxon>
        <taxon>Rhamnusium</taxon>
    </lineage>
</organism>
<feature type="non-terminal residue" evidence="2">
    <location>
        <position position="1"/>
    </location>
</feature>
<protein>
    <submittedName>
        <fullName evidence="2">Uncharacterized protein</fullName>
    </submittedName>
</protein>
<name>A0AAV8WT54_9CUCU</name>
<keyword evidence="3" id="KW-1185">Reference proteome</keyword>
<comment type="caution">
    <text evidence="2">The sequence shown here is derived from an EMBL/GenBank/DDBJ whole genome shotgun (WGS) entry which is preliminary data.</text>
</comment>
<dbReference type="PANTHER" id="PTHR33480:SF1">
    <property type="entry name" value="TYR RECOMBINASE DOMAIN-CONTAINING PROTEIN"/>
    <property type="match status" value="1"/>
</dbReference>
<dbReference type="AlphaFoldDB" id="A0AAV8WT54"/>
<evidence type="ECO:0000256" key="1">
    <source>
        <dbReference type="SAM" id="MobiDB-lite"/>
    </source>
</evidence>
<feature type="region of interest" description="Disordered" evidence="1">
    <location>
        <begin position="449"/>
        <end position="490"/>
    </location>
</feature>
<accession>A0AAV8WT54</accession>
<reference evidence="2" key="1">
    <citation type="journal article" date="2023" name="Insect Mol. Biol.">
        <title>Genome sequencing provides insights into the evolution of gene families encoding plant cell wall-degrading enzymes in longhorned beetles.</title>
        <authorList>
            <person name="Shin N.R."/>
            <person name="Okamura Y."/>
            <person name="Kirsch R."/>
            <person name="Pauchet Y."/>
        </authorList>
    </citation>
    <scope>NUCLEOTIDE SEQUENCE</scope>
    <source>
        <strain evidence="2">RBIC_L_NR</strain>
    </source>
</reference>
<sequence>VNIVQPNNDKEISHFTHLTNVTNINLDNIDNGNILNLNNENIDGNLRTVSAVESKLTDNPKEILNKDTQNIVEHSQGSRTWTNRTNCPYCFQDITHFPRHLERNHKDEGAVKELLSLSKEDPRRKTLIESIRKQGNYFLNMKTKIIRPVRMKKINKYETSDEYVPCQDCFGFYKRNYLRRHRKSCALRSSKSSGDREKHLTESQKFMVCSGYYKDFYNSLRLKDEVFTIMSADEISKTAMEDVLTCSYVEGLLSKYKRTQIRMTISNKIRELASKVISGYDPVTRSFKASSLALHMATTLKQVCDVAMKLIIKKSPLIDISDSESSFKNIKRLKQIFTNHWNIEISSLALKDMNEKSWKRPKLFPLTSDLMQFQKFSINEANKACENIKNDKDVTTEYRRLAENVLALTLFLPQDVYQTAKVSKLLLAINKGKGSDYKGKSLDEIEFSDNAESYSDENDEVHKYDNDSYETTDQSSIRSYETPSLPLNTDKKGKQKILREKWSEEQKSAITSFFKDHIKNKKVPKKNEVEDLINSNKTLFEGRNWVVIKAYVYNCYRK</sequence>
<proteinExistence type="predicted"/>
<dbReference type="PANTHER" id="PTHR33480">
    <property type="entry name" value="SET DOMAIN-CONTAINING PROTEIN-RELATED"/>
    <property type="match status" value="1"/>
</dbReference>
<evidence type="ECO:0000313" key="3">
    <source>
        <dbReference type="Proteomes" id="UP001162156"/>
    </source>
</evidence>
<dbReference type="EMBL" id="JANEYF010004952">
    <property type="protein sequence ID" value="KAJ8929599.1"/>
    <property type="molecule type" value="Genomic_DNA"/>
</dbReference>